<dbReference type="AlphaFoldDB" id="A0A174ZSS3"/>
<accession>A0A174ZSS3</accession>
<dbReference type="OrthoDB" id="2088301at2"/>
<evidence type="ECO:0000313" key="1">
    <source>
        <dbReference type="EMBL" id="CUQ86951.1"/>
    </source>
</evidence>
<dbReference type="Proteomes" id="UP000095662">
    <property type="component" value="Unassembled WGS sequence"/>
</dbReference>
<protein>
    <submittedName>
        <fullName evidence="1">Uncharacterized protein</fullName>
    </submittedName>
</protein>
<organism evidence="1 2">
    <name type="scientific">[Eubacterium] siraeum</name>
    <dbReference type="NCBI Taxonomy" id="39492"/>
    <lineage>
        <taxon>Bacteria</taxon>
        <taxon>Bacillati</taxon>
        <taxon>Bacillota</taxon>
        <taxon>Clostridia</taxon>
        <taxon>Eubacteriales</taxon>
        <taxon>Oscillospiraceae</taxon>
        <taxon>Oscillospiraceae incertae sedis</taxon>
    </lineage>
</organism>
<name>A0A174ZSS3_9FIRM</name>
<evidence type="ECO:0000313" key="2">
    <source>
        <dbReference type="Proteomes" id="UP000095662"/>
    </source>
</evidence>
<dbReference type="EMBL" id="CZBY01000010">
    <property type="protein sequence ID" value="CUQ86951.1"/>
    <property type="molecule type" value="Genomic_DNA"/>
</dbReference>
<sequence length="219" mass="26229">MRISKNQKNYIPLIIPVDKPFERLSKSEAKAYFDWFIGHVDERSEYIRQKVSKDLNISVELIDFSFESLIYIWRWFLNIVELNRTPKIALDIIRNELKANGEKKEFIDDIVRENSVELSVFSRYVIRDIGMYIGKMFVTNHSTLRWDYHTDKKKDSFANIPQVFGFVNTAYYPPFEEQFEPIHYTEMQASNLFDNSQNENDLYNMCLNWAKRIPIQKQK</sequence>
<dbReference type="STRING" id="39492.ERS852540_01402"/>
<gene>
    <name evidence="1" type="ORF">ERS852540_01402</name>
</gene>
<proteinExistence type="predicted"/>
<reference evidence="1 2" key="1">
    <citation type="submission" date="2015-09" db="EMBL/GenBank/DDBJ databases">
        <authorList>
            <consortium name="Pathogen Informatics"/>
        </authorList>
    </citation>
    <scope>NUCLEOTIDE SEQUENCE [LARGE SCALE GENOMIC DNA]</scope>
    <source>
        <strain evidence="1 2">2789STDY5834928</strain>
    </source>
</reference>